<accession>A0A8E1R087</accession>
<sequence length="296" mass="32758">MNKITNIIAQTNWKQQGKDIFFLFVGVLMYATGYTAFILPEKVVQGAVAGISALIYYTTSFPPSISIWVLNAMMIIIAIKALTPQFVIRTVIGVTMLSLCVGFLQPFFTAHPIITPGEDKFMHVLIAALLCGTGLGIVFTHNGSTGGTDILMAVFNKYFNISFGRAMQFIDFTIISSSYFVFHSVETIIYGIVFTLVVSFMLDFVVNGSKQTVQLLIISKEYQEIANNVSGGMHRGVTVVEGKGWYTKNDVKLLIILAHKYELQDLMIIIKQIDPNAMVSQTFCHGVFGAGFEKIK</sequence>
<dbReference type="PANTHER" id="PTHR33545:SF5">
    <property type="entry name" value="UPF0750 MEMBRANE PROTEIN YITT"/>
    <property type="match status" value="1"/>
</dbReference>
<proteinExistence type="predicted"/>
<dbReference type="Pfam" id="PF10035">
    <property type="entry name" value="DUF2179"/>
    <property type="match status" value="1"/>
</dbReference>
<dbReference type="Pfam" id="PF02588">
    <property type="entry name" value="YitT_membrane"/>
    <property type="match status" value="1"/>
</dbReference>
<evidence type="ECO:0000313" key="9">
    <source>
        <dbReference type="Proteomes" id="UP000036951"/>
    </source>
</evidence>
<evidence type="ECO:0000256" key="5">
    <source>
        <dbReference type="ARBA" id="ARBA00023136"/>
    </source>
</evidence>
<evidence type="ECO:0000256" key="2">
    <source>
        <dbReference type="ARBA" id="ARBA00022475"/>
    </source>
</evidence>
<dbReference type="EMBL" id="LFQU01000001">
    <property type="protein sequence ID" value="KOO69902.1"/>
    <property type="molecule type" value="Genomic_DNA"/>
</dbReference>
<keyword evidence="3 6" id="KW-0812">Transmembrane</keyword>
<dbReference type="PANTHER" id="PTHR33545">
    <property type="entry name" value="UPF0750 MEMBRANE PROTEIN YITT-RELATED"/>
    <property type="match status" value="1"/>
</dbReference>
<name>A0A8E1R087_9BACT</name>
<feature type="transmembrane region" description="Helical" evidence="6">
    <location>
        <begin position="60"/>
        <end position="79"/>
    </location>
</feature>
<protein>
    <recommendedName>
        <fullName evidence="7">DUF2179 domain-containing protein</fullName>
    </recommendedName>
</protein>
<gene>
    <name evidence="8" type="ORF">ACU52_01285</name>
</gene>
<keyword evidence="4 6" id="KW-1133">Transmembrane helix</keyword>
<dbReference type="Proteomes" id="UP000036951">
    <property type="component" value="Unassembled WGS sequence"/>
</dbReference>
<dbReference type="InterPro" id="IPR015867">
    <property type="entry name" value="N-reg_PII/ATP_PRibTrfase_C"/>
</dbReference>
<comment type="caution">
    <text evidence="8">The sequence shown here is derived from an EMBL/GenBank/DDBJ whole genome shotgun (WGS) entry which is preliminary data.</text>
</comment>
<evidence type="ECO:0000256" key="4">
    <source>
        <dbReference type="ARBA" id="ARBA00022989"/>
    </source>
</evidence>
<keyword evidence="9" id="KW-1185">Reference proteome</keyword>
<dbReference type="CDD" id="cd16380">
    <property type="entry name" value="YitT_C"/>
    <property type="match status" value="1"/>
</dbReference>
<feature type="transmembrane region" description="Helical" evidence="6">
    <location>
        <begin position="20"/>
        <end position="40"/>
    </location>
</feature>
<evidence type="ECO:0000256" key="3">
    <source>
        <dbReference type="ARBA" id="ARBA00022692"/>
    </source>
</evidence>
<dbReference type="InterPro" id="IPR051461">
    <property type="entry name" value="UPF0750_membrane"/>
</dbReference>
<evidence type="ECO:0000259" key="7">
    <source>
        <dbReference type="Pfam" id="PF10035"/>
    </source>
</evidence>
<feature type="transmembrane region" description="Helical" evidence="6">
    <location>
        <begin position="120"/>
        <end position="141"/>
    </location>
</feature>
<dbReference type="PIRSF" id="PIRSF006483">
    <property type="entry name" value="Membrane_protein_YitT"/>
    <property type="match status" value="1"/>
</dbReference>
<reference evidence="8 9" key="1">
    <citation type="submission" date="2015-06" db="EMBL/GenBank/DDBJ databases">
        <title>Prevotella sp. 109, sp. nov., a novel member of the family Prevotellaceae isolated from human faeces.</title>
        <authorList>
            <person name="Shkoporov A.N."/>
            <person name="Chaplin A.V."/>
            <person name="Kafarskaia L.I."/>
            <person name="Efimov B.A."/>
        </authorList>
    </citation>
    <scope>NUCLEOTIDE SEQUENCE [LARGE SCALE GENOMIC DNA]</scope>
    <source>
        <strain evidence="8 9">109</strain>
    </source>
</reference>
<feature type="domain" description="DUF2179" evidence="7">
    <location>
        <begin position="235"/>
        <end position="289"/>
    </location>
</feature>
<dbReference type="Gene3D" id="3.30.70.120">
    <property type="match status" value="1"/>
</dbReference>
<keyword evidence="2" id="KW-1003">Cell membrane</keyword>
<feature type="transmembrane region" description="Helical" evidence="6">
    <location>
        <begin position="86"/>
        <end position="108"/>
    </location>
</feature>
<comment type="subcellular location">
    <subcellularLocation>
        <location evidence="1">Cell membrane</location>
        <topology evidence="1">Multi-pass membrane protein</topology>
    </subcellularLocation>
</comment>
<organism evidence="8 9">
    <name type="scientific">Xylanibacter rarus</name>
    <dbReference type="NCBI Taxonomy" id="1676614"/>
    <lineage>
        <taxon>Bacteria</taxon>
        <taxon>Pseudomonadati</taxon>
        <taxon>Bacteroidota</taxon>
        <taxon>Bacteroidia</taxon>
        <taxon>Bacteroidales</taxon>
        <taxon>Prevotellaceae</taxon>
        <taxon>Xylanibacter</taxon>
    </lineage>
</organism>
<keyword evidence="5 6" id="KW-0472">Membrane</keyword>
<dbReference type="AlphaFoldDB" id="A0A8E1R087"/>
<dbReference type="InterPro" id="IPR003740">
    <property type="entry name" value="YitT"/>
</dbReference>
<evidence type="ECO:0000256" key="1">
    <source>
        <dbReference type="ARBA" id="ARBA00004651"/>
    </source>
</evidence>
<dbReference type="GO" id="GO:0005886">
    <property type="term" value="C:plasma membrane"/>
    <property type="evidence" value="ECO:0007669"/>
    <property type="project" value="UniProtKB-SubCell"/>
</dbReference>
<evidence type="ECO:0000313" key="8">
    <source>
        <dbReference type="EMBL" id="KOO69902.1"/>
    </source>
</evidence>
<feature type="transmembrane region" description="Helical" evidence="6">
    <location>
        <begin position="162"/>
        <end position="182"/>
    </location>
</feature>
<evidence type="ECO:0000256" key="6">
    <source>
        <dbReference type="SAM" id="Phobius"/>
    </source>
</evidence>
<dbReference type="RefSeq" id="WP_162207734.1">
    <property type="nucleotide sequence ID" value="NZ_JBGKLN010000018.1"/>
</dbReference>
<dbReference type="InterPro" id="IPR019264">
    <property type="entry name" value="DUF2179"/>
</dbReference>
<feature type="transmembrane region" description="Helical" evidence="6">
    <location>
        <begin position="188"/>
        <end position="206"/>
    </location>
</feature>